<keyword evidence="1" id="KW-0863">Zinc-finger</keyword>
<evidence type="ECO:0000256" key="3">
    <source>
        <dbReference type="SAM" id="MobiDB-lite"/>
    </source>
</evidence>
<dbReference type="Gene3D" id="3.30.70.270">
    <property type="match status" value="2"/>
</dbReference>
<keyword evidence="5" id="KW-0548">Nucleotidyltransferase</keyword>
<keyword evidence="1" id="KW-0862">Zinc</keyword>
<sequence>MGHLPDNIQGSVMAIEPTRLQDVVRIANNMMNKKLKGYVVRSAENKRRLDANRRDDRGPLPYCNRCKLHHDGQCTVKCSNYKRVGHKTTDCRSAIAATTQETPRPNQRVNTCFECGAPGHYLKDCPKIKNQYRGNKARIPEARGKAYVLGGGIANPGFNTFTGTFLLNDHHAYMLFDLGADRSFMSNTFSTLLDITPSALDISYAVKLADERTSETSTVLRGCTLGLLGHPFNIDLMPRFRIKPVLMIDLRSGYHQLRVRDEDIPKMAFKTRYGHYEFEVMPFGLTNTPAIFMDLMNRVCRPYLDKFVIVFIDDILIYSKTKEEHDAHLRLILELLEKEEFEGIHVDPMKIKSIKDWESPKTPTEICQFLGLAGYYRRFIEGFSKIAKPMTKLTQKSVNFDWVEKEEIAFQTLKQKLCTASILALPEGSKNFVANAVADALSQKSRPKPLRVGALIMTISLNLTVQILNAQVEARKEENYGTKDLCCMIKNLEPRADEMLCLKNRSWIPYFGDLRALIMHKSHKSNYHTSIKATPFEALYGRKCWLPVCWAKKSYIDKRRKPLEFQVGDKVMLKVSPWKGVIRFGKRGNLNPRYIGPFKILAKKCLSDEPLAISLDEIHVDDKLNFIEEPVKIMDREVKRLKQSRIPIVKVCWNSIRGPEYNWEREDQMQKKYPHLFANPESASQATYVLVCFIQLANPTKAKVIERERDEGEAKLLDSTVGHVVSLLPVTPASAESELEASMDRPKCQRKKRQVVMDASGSSHPLKKLRGDYETSSEAATDGKSLSVLKELLASSILNVEVGVEVVATQPLVTTSISTTLGHEDGNPTDSFTGLNLRTIGTSERFVISLDSFHHSSTHASKAEVDSIIRYVVLPPVMTEAMVTSHAVNDPSVMVLETGTKITSPVHASMFHDSYSMKTVKADAMGPSYSVKQDLLMGSRELNAETLHQVFVRMRTGYCLSERKRLKSACESQAKLLKAKDVEIENLKAQLLLEEAEVAEAIRIHVQVSAAEAAKKVHASEMDALKQKNVVLENERDSPSGKIIELQSSVSAKDLKLKEVNVVVSPFKSQNDGLVDHVHVLETTCFRLRNQVSGYERLKEQIEEFQDAQIIVNNRVAKLDANLLEMALHLEEKFYPHLLTTISGRSRAIEKGMHSGLSAGIDHAKACRNLEDIVAYNPAAEVDYNFALRRFREVDFPLLSELSSHKDTSVADIMDLLCLESPLADAPRMSDLQPDVEQLMLPIYRPEDQVVIDETSLSFSLSVSHSRVEKIRENMLAQRSALVDDWVPLVDPLSAKNLMGAVGTSDSMPVTIATTTALSTTFTSASSVPLITIEDYEITSTDGQEGAQGNIPGNVASFPIVKFEKEELDTTPERDPPS</sequence>
<keyword evidence="1" id="KW-0479">Metal-binding</keyword>
<dbReference type="Pfam" id="PF00098">
    <property type="entry name" value="zf-CCHC"/>
    <property type="match status" value="1"/>
</dbReference>
<dbReference type="GO" id="GO:0003964">
    <property type="term" value="F:RNA-directed DNA polymerase activity"/>
    <property type="evidence" value="ECO:0007669"/>
    <property type="project" value="UniProtKB-KW"/>
</dbReference>
<reference evidence="5" key="1">
    <citation type="journal article" date="2019" name="Sci. Rep.">
        <title>Draft genome of Tanacetum cinerariifolium, the natural source of mosquito coil.</title>
        <authorList>
            <person name="Yamashiro T."/>
            <person name="Shiraishi A."/>
            <person name="Satake H."/>
            <person name="Nakayama K."/>
        </authorList>
    </citation>
    <scope>NUCLEOTIDE SEQUENCE</scope>
</reference>
<dbReference type="CDD" id="cd00303">
    <property type="entry name" value="retropepsin_like"/>
    <property type="match status" value="1"/>
</dbReference>
<protein>
    <submittedName>
        <fullName evidence="5">Putative reverse transcriptase domain-containing protein</fullName>
    </submittedName>
</protein>
<accession>A0A6L2L9G6</accession>
<dbReference type="Pfam" id="PF24626">
    <property type="entry name" value="SH3_Tf2-1"/>
    <property type="match status" value="1"/>
</dbReference>
<evidence type="ECO:0000256" key="2">
    <source>
        <dbReference type="SAM" id="Coils"/>
    </source>
</evidence>
<dbReference type="InterPro" id="IPR050951">
    <property type="entry name" value="Retrovirus_Pol_polyprotein"/>
</dbReference>
<keyword evidence="5" id="KW-0808">Transferase</keyword>
<dbReference type="SMART" id="SM00343">
    <property type="entry name" value="ZnF_C2HC"/>
    <property type="match status" value="2"/>
</dbReference>
<dbReference type="InterPro" id="IPR036875">
    <property type="entry name" value="Znf_CCHC_sf"/>
</dbReference>
<dbReference type="EMBL" id="BKCJ010003840">
    <property type="protein sequence ID" value="GEU57487.1"/>
    <property type="molecule type" value="Genomic_DNA"/>
</dbReference>
<dbReference type="CDD" id="cd01647">
    <property type="entry name" value="RT_LTR"/>
    <property type="match status" value="1"/>
</dbReference>
<dbReference type="SUPFAM" id="SSF57756">
    <property type="entry name" value="Retrovirus zinc finger-like domains"/>
    <property type="match status" value="1"/>
</dbReference>
<dbReference type="InterPro" id="IPR043502">
    <property type="entry name" value="DNA/RNA_pol_sf"/>
</dbReference>
<feature type="region of interest" description="Disordered" evidence="3">
    <location>
        <begin position="736"/>
        <end position="777"/>
    </location>
</feature>
<dbReference type="Gene3D" id="3.10.10.10">
    <property type="entry name" value="HIV Type 1 Reverse Transcriptase, subunit A, domain 1"/>
    <property type="match status" value="1"/>
</dbReference>
<feature type="domain" description="CCHC-type" evidence="4">
    <location>
        <begin position="112"/>
        <end position="127"/>
    </location>
</feature>
<keyword evidence="2" id="KW-0175">Coiled coil</keyword>
<feature type="coiled-coil region" evidence="2">
    <location>
        <begin position="977"/>
        <end position="1035"/>
    </location>
</feature>
<organism evidence="5">
    <name type="scientific">Tanacetum cinerariifolium</name>
    <name type="common">Dalmatian daisy</name>
    <name type="synonym">Chrysanthemum cinerariifolium</name>
    <dbReference type="NCBI Taxonomy" id="118510"/>
    <lineage>
        <taxon>Eukaryota</taxon>
        <taxon>Viridiplantae</taxon>
        <taxon>Streptophyta</taxon>
        <taxon>Embryophyta</taxon>
        <taxon>Tracheophyta</taxon>
        <taxon>Spermatophyta</taxon>
        <taxon>Magnoliopsida</taxon>
        <taxon>eudicotyledons</taxon>
        <taxon>Gunneridae</taxon>
        <taxon>Pentapetalae</taxon>
        <taxon>asterids</taxon>
        <taxon>campanulids</taxon>
        <taxon>Asterales</taxon>
        <taxon>Asteraceae</taxon>
        <taxon>Asteroideae</taxon>
        <taxon>Anthemideae</taxon>
        <taxon>Anthemidinae</taxon>
        <taxon>Tanacetum</taxon>
    </lineage>
</organism>
<dbReference type="Gene3D" id="4.10.60.10">
    <property type="entry name" value="Zinc finger, CCHC-type"/>
    <property type="match status" value="1"/>
</dbReference>
<dbReference type="GO" id="GO:0008270">
    <property type="term" value="F:zinc ion binding"/>
    <property type="evidence" value="ECO:0007669"/>
    <property type="project" value="UniProtKB-KW"/>
</dbReference>
<dbReference type="SUPFAM" id="SSF56672">
    <property type="entry name" value="DNA/RNA polymerases"/>
    <property type="match status" value="1"/>
</dbReference>
<dbReference type="Pfam" id="PF08284">
    <property type="entry name" value="RVP_2"/>
    <property type="match status" value="1"/>
</dbReference>
<dbReference type="InterPro" id="IPR001878">
    <property type="entry name" value="Znf_CCHC"/>
</dbReference>
<dbReference type="InterPro" id="IPR056924">
    <property type="entry name" value="SH3_Tf2-1"/>
</dbReference>
<dbReference type="GO" id="GO:0003676">
    <property type="term" value="F:nucleic acid binding"/>
    <property type="evidence" value="ECO:0007669"/>
    <property type="project" value="InterPro"/>
</dbReference>
<evidence type="ECO:0000313" key="5">
    <source>
        <dbReference type="EMBL" id="GEU57487.1"/>
    </source>
</evidence>
<dbReference type="PANTHER" id="PTHR37984">
    <property type="entry name" value="PROTEIN CBG26694"/>
    <property type="match status" value="1"/>
</dbReference>
<dbReference type="PROSITE" id="PS50158">
    <property type="entry name" value="ZF_CCHC"/>
    <property type="match status" value="1"/>
</dbReference>
<evidence type="ECO:0000259" key="4">
    <source>
        <dbReference type="PROSITE" id="PS50158"/>
    </source>
</evidence>
<gene>
    <name evidence="5" type="ORF">Tci_029465</name>
</gene>
<keyword evidence="5" id="KW-0695">RNA-directed DNA polymerase</keyword>
<dbReference type="PANTHER" id="PTHR37984:SF5">
    <property type="entry name" value="PROTEIN NYNRIN-LIKE"/>
    <property type="match status" value="1"/>
</dbReference>
<dbReference type="InterPro" id="IPR000477">
    <property type="entry name" value="RT_dom"/>
</dbReference>
<comment type="caution">
    <text evidence="5">The sequence shown here is derived from an EMBL/GenBank/DDBJ whole genome shotgun (WGS) entry which is preliminary data.</text>
</comment>
<dbReference type="FunFam" id="3.30.70.270:FF:000020">
    <property type="entry name" value="Transposon Tf2-6 polyprotein-like Protein"/>
    <property type="match status" value="1"/>
</dbReference>
<dbReference type="Pfam" id="PF00078">
    <property type="entry name" value="RVT_1"/>
    <property type="match status" value="1"/>
</dbReference>
<feature type="coiled-coil region" evidence="2">
    <location>
        <begin position="1088"/>
        <end position="1115"/>
    </location>
</feature>
<dbReference type="InterPro" id="IPR043128">
    <property type="entry name" value="Rev_trsase/Diguanyl_cyclase"/>
</dbReference>
<evidence type="ECO:0000256" key="1">
    <source>
        <dbReference type="PROSITE-ProRule" id="PRU00047"/>
    </source>
</evidence>
<name>A0A6L2L9G6_TANCI</name>
<proteinExistence type="predicted"/>